<proteinExistence type="predicted"/>
<organism evidence="2 3">
    <name type="scientific">Drosophila lebanonensis</name>
    <name type="common">Fruit fly</name>
    <name type="synonym">Scaptodrosophila lebanonensis</name>
    <dbReference type="NCBI Taxonomy" id="7225"/>
    <lineage>
        <taxon>Eukaryota</taxon>
        <taxon>Metazoa</taxon>
        <taxon>Ecdysozoa</taxon>
        <taxon>Arthropoda</taxon>
        <taxon>Hexapoda</taxon>
        <taxon>Insecta</taxon>
        <taxon>Pterygota</taxon>
        <taxon>Neoptera</taxon>
        <taxon>Endopterygota</taxon>
        <taxon>Diptera</taxon>
        <taxon>Brachycera</taxon>
        <taxon>Muscomorpha</taxon>
        <taxon>Ephydroidea</taxon>
        <taxon>Drosophilidae</taxon>
        <taxon>Scaptodrosophila</taxon>
    </lineage>
</organism>
<feature type="region of interest" description="Disordered" evidence="1">
    <location>
        <begin position="1164"/>
        <end position="1185"/>
    </location>
</feature>
<evidence type="ECO:0000313" key="3">
    <source>
        <dbReference type="RefSeq" id="XP_030385106.1"/>
    </source>
</evidence>
<dbReference type="Proteomes" id="UP000504634">
    <property type="component" value="Unplaced"/>
</dbReference>
<dbReference type="RefSeq" id="XP_030385106.1">
    <property type="nucleotide sequence ID" value="XM_030529246.1"/>
</dbReference>
<reference evidence="3" key="1">
    <citation type="submission" date="2025-08" db="UniProtKB">
        <authorList>
            <consortium name="RefSeq"/>
        </authorList>
    </citation>
    <scope>IDENTIFICATION</scope>
    <source>
        <strain evidence="3">11010-0011.00</strain>
        <tissue evidence="3">Whole body</tissue>
    </source>
</reference>
<evidence type="ECO:0000313" key="2">
    <source>
        <dbReference type="Proteomes" id="UP000504634"/>
    </source>
</evidence>
<evidence type="ECO:0000256" key="1">
    <source>
        <dbReference type="SAM" id="MobiDB-lite"/>
    </source>
</evidence>
<dbReference type="GeneID" id="115632200"/>
<protein>
    <submittedName>
        <fullName evidence="3">Homeobox protein 2-like isoform X1</fullName>
    </submittedName>
</protein>
<sequence length="1405" mass="162512">MRIHPPYNIICNSAQIPDKSENICYCPSNDILSNNFNSKTTKNESIYESDQDRPNRSSCTIYHEQNQNKCNFDKEKKKFQETSNSFFTKRTIQKSNECSPCGIYIDDYIIDINNEANQKYFKEKQSPQNDSLKLACKCYNTTLKEGEEEDFRNIKEESNSICCPQSTYNSNFNNQSIVNRESLNHNWKNKKLCNVLNNDDLPCQGNECNKDNEIANMRDINTRYSPERCVAQENYRNKNMEDSVSQRDWYCGITHEGLKIRSDKDLNMFKNDSEDRLISERNTNKYSNWDNYRQISPTLAEHSRPRNISSCCGYQHIVSNTRIEGERSKQNSFKINGRSNCTNYSGKSANIFYNTNDQHTQDENISHQSQSNKECRSSQYSYKLQKINHCSNLVAVPANQLTNNYFNLMNCSDFVYVQKHSQMEKNAVCKDESHDSVSEPKCYNYTLDRSEKSIVHEMRTNQLSTNTSGKCFHLLEGEDRKRERKTEMYNSPYLIKCSSSSYENPQLFQTTQKEYNNVDGDDFCCCIIKDQNSSRHSGKGSGNQSSSLLTNNYCEQKRCDNCTNSFLSSKIDRNSEVCNNEQDCPKNSQHFYKQCHNKSCAYFRNTNNNNFGCPHSNASITLKYEQENSLTEGRKSNHIACKCNQNVKKINITNALMCNCGRHFNTRPIEDVNIQKSNLPEGQARSCSIYYPAETHAKKNNHCSCHKPKRYYKKTAPVNDVNERLLESNTTQCEEKNNNHCSCHKPKRYYKKNASVNNDASERLLDSNNIQCEDKDICQRPKNGVKSNEVKQSRLMKLCSRCCKRRRNREVDSTCYINKQTQPNEKSYTDETKCLCSCEPSENKINVGSSNDFYKPRGREIYFNLGSSSYNLRDENNILNNEHSDHYANHSNLKSNILCTCGESKRRRKGKNNNSHTRSKNDKICTCDGRDLEEFNQLTSIKSQHSFENENNVCICTRRKGSEQGRNEDDTLKCLCNGDIICSRVYNSSHMSKNDQKCTCGGYEFNERRNNKSQQNYKNDNNVTKEISQSNIKSCLCTRCGSSEREKKDDDTIKCICDVAITKLLCSCEPSEKTCNVGSCNYISVPRGHEIYFNLDSSSYNLVDENTVLNSKNSDCCVNHINQKSNILCTSNENNRQSKEVNPISKRDTICTCEGSDFEEFNQHKNNKSQRSFENDTGCKGSERETNEDDTLKCVCDGDIICNRVSLAYCYNHIDPKLGKCQCSSPCTLDNNKILDNKEILKTRRISEKCYRSDIRTYNGLKRNSYFTIGNSDIDKIKKRKMEKKEKQCQLSATRIKHFDYISTHSNTSRDCGKPFRRCNITFQYSKELKRKSARVMPYIHDKYSKQKSNRQISHQTIAREPTKSARTSCSQCGFCKKKTHTRERYDSNSNCSCHILYVNSEYKN</sequence>
<gene>
    <name evidence="3" type="primary">LOC115632200</name>
</gene>
<accession>A0A6J2U9C7</accession>
<name>A0A6J2U9C7_DROLE</name>
<keyword evidence="2" id="KW-1185">Reference proteome</keyword>